<comment type="caution">
    <text evidence="1">The sequence shown here is derived from an EMBL/GenBank/DDBJ whole genome shotgun (WGS) entry which is preliminary data.</text>
</comment>
<dbReference type="GO" id="GO:0008410">
    <property type="term" value="F:CoA-transferase activity"/>
    <property type="evidence" value="ECO:0007669"/>
    <property type="project" value="InterPro"/>
</dbReference>
<dbReference type="Gene3D" id="3.40.1080.10">
    <property type="entry name" value="Glutaconate Coenzyme A-transferase"/>
    <property type="match status" value="1"/>
</dbReference>
<dbReference type="PANTHER" id="PTHR43293">
    <property type="entry name" value="ACETATE COA-TRANSFERASE YDIF"/>
    <property type="match status" value="1"/>
</dbReference>
<reference evidence="1" key="1">
    <citation type="journal article" date="2021" name="Environ. Microbiol.">
        <title>Genomic characterization of three novel Desulfobacterota classes expand the metabolic and phylogenetic diversity of the phylum.</title>
        <authorList>
            <person name="Murphy C.L."/>
            <person name="Biggerstaff J."/>
            <person name="Eichhorn A."/>
            <person name="Ewing E."/>
            <person name="Shahan R."/>
            <person name="Soriano D."/>
            <person name="Stewart S."/>
            <person name="VanMol K."/>
            <person name="Walker R."/>
            <person name="Walters P."/>
            <person name="Elshahed M.S."/>
            <person name="Youssef N.H."/>
        </authorList>
    </citation>
    <scope>NUCLEOTIDE SEQUENCE</scope>
    <source>
        <strain evidence="1">Zod_Metabat.24</strain>
    </source>
</reference>
<evidence type="ECO:0000313" key="2">
    <source>
        <dbReference type="Proteomes" id="UP000809273"/>
    </source>
</evidence>
<dbReference type="PANTHER" id="PTHR43293:SF3">
    <property type="entry name" value="CHOLESTEROL RING-CLEAVING HYDROLASE IPDB SUBUNIT"/>
    <property type="match status" value="1"/>
</dbReference>
<protein>
    <submittedName>
        <fullName evidence="1">CoA-transferase subunit beta</fullName>
    </submittedName>
</protein>
<dbReference type="InterPro" id="IPR004165">
    <property type="entry name" value="CoA_trans_fam_I"/>
</dbReference>
<sequence length="266" mass="29117">MSEHPNDYIKPELMACCGAREIRDGDRVIVGTGFPTMAANIAKHTHAPNSVMMQEAGSYDAVPRRPALSVGDPCLNPGAAMIGGLVEIMGMFLQRGWVDVGFLSGSQVDKFGNINTTVIGDYYNPKSRLPGSGGANPIGSLVKRVLIIALHDTRRLAEKVDFVTTPGYIDGPGARERWGLPKGTGPWALITNKAVLKFDEETKEAYLASYHPDSSVDEVVKNTPWDLKVADDVHETEPPRADEIRVLREILDPNRMIKIYEGRGYV</sequence>
<dbReference type="AlphaFoldDB" id="A0A9D8PPA6"/>
<dbReference type="Pfam" id="PF01144">
    <property type="entry name" value="CoA_trans"/>
    <property type="match status" value="1"/>
</dbReference>
<accession>A0A9D8PPA6</accession>
<gene>
    <name evidence="1" type="ORF">JW984_06070</name>
</gene>
<name>A0A9D8PPA6_9DELT</name>
<evidence type="ECO:0000313" key="1">
    <source>
        <dbReference type="EMBL" id="MBN1572750.1"/>
    </source>
</evidence>
<proteinExistence type="predicted"/>
<dbReference type="SMART" id="SM00882">
    <property type="entry name" value="CoA_trans"/>
    <property type="match status" value="1"/>
</dbReference>
<dbReference type="InterPro" id="IPR037171">
    <property type="entry name" value="NagB/RpiA_transferase-like"/>
</dbReference>
<dbReference type="Proteomes" id="UP000809273">
    <property type="component" value="Unassembled WGS sequence"/>
</dbReference>
<organism evidence="1 2">
    <name type="scientific">Candidatus Zymogenus saltonus</name>
    <dbReference type="NCBI Taxonomy" id="2844893"/>
    <lineage>
        <taxon>Bacteria</taxon>
        <taxon>Deltaproteobacteria</taxon>
        <taxon>Candidatus Zymogenia</taxon>
        <taxon>Candidatus Zymogeniales</taxon>
        <taxon>Candidatus Zymogenaceae</taxon>
        <taxon>Candidatus Zymogenus</taxon>
    </lineage>
</organism>
<dbReference type="SUPFAM" id="SSF100950">
    <property type="entry name" value="NagB/RpiA/CoA transferase-like"/>
    <property type="match status" value="1"/>
</dbReference>
<dbReference type="EMBL" id="JAFGIX010000027">
    <property type="protein sequence ID" value="MBN1572750.1"/>
    <property type="molecule type" value="Genomic_DNA"/>
</dbReference>
<reference evidence="1" key="2">
    <citation type="submission" date="2021-01" db="EMBL/GenBank/DDBJ databases">
        <authorList>
            <person name="Hahn C.R."/>
            <person name="Youssef N.H."/>
            <person name="Elshahed M."/>
        </authorList>
    </citation>
    <scope>NUCLEOTIDE SEQUENCE</scope>
    <source>
        <strain evidence="1">Zod_Metabat.24</strain>
    </source>
</reference>